<feature type="transmembrane region" description="Helical" evidence="2">
    <location>
        <begin position="147"/>
        <end position="176"/>
    </location>
</feature>
<dbReference type="Pfam" id="PF11696">
    <property type="entry name" value="DUF3292"/>
    <property type="match status" value="2"/>
</dbReference>
<dbReference type="PANTHER" id="PTHR38694">
    <property type="entry name" value="CONSERVED EXPRESSED PROTEIN"/>
    <property type="match status" value="1"/>
</dbReference>
<name>A0A9W9FT54_9EURO</name>
<dbReference type="PANTHER" id="PTHR38694:SF1">
    <property type="entry name" value="PEROXIN DOMAIN-CONTAINING PROTEIN"/>
    <property type="match status" value="1"/>
</dbReference>
<comment type="caution">
    <text evidence="3">The sequence shown here is derived from an EMBL/GenBank/DDBJ whole genome shotgun (WGS) entry which is preliminary data.</text>
</comment>
<evidence type="ECO:0000313" key="4">
    <source>
        <dbReference type="Proteomes" id="UP001141434"/>
    </source>
</evidence>
<dbReference type="RefSeq" id="XP_056514869.1">
    <property type="nucleotide sequence ID" value="XM_056653802.1"/>
</dbReference>
<keyword evidence="2" id="KW-0472">Membrane</keyword>
<evidence type="ECO:0000256" key="2">
    <source>
        <dbReference type="SAM" id="Phobius"/>
    </source>
</evidence>
<dbReference type="InterPro" id="IPR021709">
    <property type="entry name" value="DUF3292"/>
</dbReference>
<gene>
    <name evidence="3" type="ORF">NUU61_003220</name>
</gene>
<sequence>MSAKDIPLLSADGDKAEATSNQDNQNNHVTQSSEDIEGPTDSHVLSQVEQDEKGLSQKAGDTTDITDIGWGQGADHIEERLQVYNVKAVPDAPLQRLDLTRAGDDEFSPDKLRATLERFYITVIVGLTSFVKHIARLRSWKEPRRTVVFCTVYFLAWMVDCFVPTLLAALIALVIYPPCRPVLFPTAPIALVDKDAGGIQKPKAGILGSHDSITGAPENFKGEAAEQEASNMVASVASVAVGSAVGKHDQGIPEDATLENKVPDAMEIVSDTADAQSAAQGRVPTDSHDKTRQPMREAVMDAANMSMQCPVCDAPVSSNISSTTPGGRVRSNFSGLDINIQLCIYEDQHPLRRFGFLRRSSHSTRHRLLESRVPTLAEAPRAAEFTSQGNPNKRPANPDAAANRRSQYLATPPPPISRDKAPSRPASLHPEGLSLGATDEEIEQAASAEPPDDQSPESGPIPDSHHKNTWATKVVSVFRGTTATGVESKRGLDRMRASVGSRHAKNRVGVLRRKGQPITPIGPVEFDARYKGRHGAVVIDSSSIPR</sequence>
<feature type="compositionally biased region" description="Low complexity" evidence="1">
    <location>
        <begin position="390"/>
        <end position="405"/>
    </location>
</feature>
<dbReference type="GeneID" id="81392970"/>
<reference evidence="3" key="1">
    <citation type="submission" date="2022-11" db="EMBL/GenBank/DDBJ databases">
        <authorList>
            <person name="Petersen C."/>
        </authorList>
    </citation>
    <scope>NUCLEOTIDE SEQUENCE</scope>
    <source>
        <strain evidence="3">IBT 34128</strain>
    </source>
</reference>
<dbReference type="EMBL" id="JAPMSZ010000004">
    <property type="protein sequence ID" value="KAJ5105873.1"/>
    <property type="molecule type" value="Genomic_DNA"/>
</dbReference>
<keyword evidence="2" id="KW-1133">Transmembrane helix</keyword>
<organism evidence="3 4">
    <name type="scientific">Penicillium alfredii</name>
    <dbReference type="NCBI Taxonomy" id="1506179"/>
    <lineage>
        <taxon>Eukaryota</taxon>
        <taxon>Fungi</taxon>
        <taxon>Dikarya</taxon>
        <taxon>Ascomycota</taxon>
        <taxon>Pezizomycotina</taxon>
        <taxon>Eurotiomycetes</taxon>
        <taxon>Eurotiomycetidae</taxon>
        <taxon>Eurotiales</taxon>
        <taxon>Aspergillaceae</taxon>
        <taxon>Penicillium</taxon>
    </lineage>
</organism>
<keyword evidence="4" id="KW-1185">Reference proteome</keyword>
<proteinExistence type="predicted"/>
<evidence type="ECO:0000313" key="3">
    <source>
        <dbReference type="EMBL" id="KAJ5105873.1"/>
    </source>
</evidence>
<feature type="region of interest" description="Disordered" evidence="1">
    <location>
        <begin position="362"/>
        <end position="469"/>
    </location>
</feature>
<keyword evidence="2" id="KW-0812">Transmembrane</keyword>
<feature type="compositionally biased region" description="Polar residues" evidence="1">
    <location>
        <begin position="18"/>
        <end position="33"/>
    </location>
</feature>
<dbReference type="AlphaFoldDB" id="A0A9W9FT54"/>
<evidence type="ECO:0000256" key="1">
    <source>
        <dbReference type="SAM" id="MobiDB-lite"/>
    </source>
</evidence>
<dbReference type="Proteomes" id="UP001141434">
    <property type="component" value="Unassembled WGS sequence"/>
</dbReference>
<dbReference type="OrthoDB" id="1708389at2759"/>
<reference evidence="3" key="2">
    <citation type="journal article" date="2023" name="IMA Fungus">
        <title>Comparative genomic study of the Penicillium genus elucidates a diverse pangenome and 15 lateral gene transfer events.</title>
        <authorList>
            <person name="Petersen C."/>
            <person name="Sorensen T."/>
            <person name="Nielsen M.R."/>
            <person name="Sondergaard T.E."/>
            <person name="Sorensen J.L."/>
            <person name="Fitzpatrick D.A."/>
            <person name="Frisvad J.C."/>
            <person name="Nielsen K.L."/>
        </authorList>
    </citation>
    <scope>NUCLEOTIDE SEQUENCE</scope>
    <source>
        <strain evidence="3">IBT 34128</strain>
    </source>
</reference>
<protein>
    <submittedName>
        <fullName evidence="3">Uncharacterized protein</fullName>
    </submittedName>
</protein>
<accession>A0A9W9FT54</accession>
<feature type="region of interest" description="Disordered" evidence="1">
    <location>
        <begin position="1"/>
        <end position="70"/>
    </location>
</feature>